<organism evidence="3 4">
    <name type="scientific">Rangifer tarandus platyrhynchus</name>
    <name type="common">Svalbard reindeer</name>
    <dbReference type="NCBI Taxonomy" id="3082113"/>
    <lineage>
        <taxon>Eukaryota</taxon>
        <taxon>Metazoa</taxon>
        <taxon>Chordata</taxon>
        <taxon>Craniata</taxon>
        <taxon>Vertebrata</taxon>
        <taxon>Euteleostomi</taxon>
        <taxon>Mammalia</taxon>
        <taxon>Eutheria</taxon>
        <taxon>Laurasiatheria</taxon>
        <taxon>Artiodactyla</taxon>
        <taxon>Ruminantia</taxon>
        <taxon>Pecora</taxon>
        <taxon>Cervidae</taxon>
        <taxon>Odocoileinae</taxon>
        <taxon>Rangifer</taxon>
    </lineage>
</organism>
<feature type="region of interest" description="Disordered" evidence="1">
    <location>
        <begin position="105"/>
        <end position="141"/>
    </location>
</feature>
<feature type="chain" id="PRO_5045629751" evidence="2">
    <location>
        <begin position="21"/>
        <end position="205"/>
    </location>
</feature>
<name>A0ABN8YTJ1_RANTA</name>
<evidence type="ECO:0000313" key="3">
    <source>
        <dbReference type="EMBL" id="CAI9164903.1"/>
    </source>
</evidence>
<evidence type="ECO:0000256" key="2">
    <source>
        <dbReference type="SAM" id="SignalP"/>
    </source>
</evidence>
<protein>
    <submittedName>
        <fullName evidence="3">Uncharacterized protein</fullName>
    </submittedName>
</protein>
<sequence length="205" mass="21979">MPLCLSTVLLRLLICFLSLSKQRTEQARGSKRFRNAQRGRSGGHEAGVSQTLTGSRPRAATRRRDIQRGLGGGERSRRQKSGFLGVEAACQAGAAIPSLGGEGLLEEGVAPTPPSCWRIPGRRSLEGRSPGSQSRTEPSAQMEVNKVSCSFCCRPWVRNGHSLSVEDSDPLTNRSSPCRPVEDAPGTGATEPESSPDGVRLRART</sequence>
<feature type="region of interest" description="Disordered" evidence="1">
    <location>
        <begin position="26"/>
        <end position="78"/>
    </location>
</feature>
<dbReference type="EMBL" id="OX459959">
    <property type="protein sequence ID" value="CAI9164903.1"/>
    <property type="molecule type" value="Genomic_DNA"/>
</dbReference>
<keyword evidence="4" id="KW-1185">Reference proteome</keyword>
<reference evidence="3" key="1">
    <citation type="submission" date="2023-04" db="EMBL/GenBank/DDBJ databases">
        <authorList>
            <consortium name="ELIXIR-Norway"/>
        </authorList>
    </citation>
    <scope>NUCLEOTIDE SEQUENCE [LARGE SCALE GENOMIC DNA]</scope>
</reference>
<keyword evidence="2" id="KW-0732">Signal</keyword>
<feature type="region of interest" description="Disordered" evidence="1">
    <location>
        <begin position="161"/>
        <end position="205"/>
    </location>
</feature>
<accession>A0ABN8YTJ1</accession>
<feature type="signal peptide" evidence="2">
    <location>
        <begin position="1"/>
        <end position="20"/>
    </location>
</feature>
<evidence type="ECO:0000313" key="4">
    <source>
        <dbReference type="Proteomes" id="UP001176941"/>
    </source>
</evidence>
<gene>
    <name evidence="3" type="ORF">MRATA1EN1_LOCUS13865</name>
</gene>
<proteinExistence type="predicted"/>
<dbReference type="Proteomes" id="UP001176941">
    <property type="component" value="Chromosome 23"/>
</dbReference>
<evidence type="ECO:0000256" key="1">
    <source>
        <dbReference type="SAM" id="MobiDB-lite"/>
    </source>
</evidence>
<feature type="compositionally biased region" description="Polar residues" evidence="1">
    <location>
        <begin position="130"/>
        <end position="139"/>
    </location>
</feature>